<feature type="compositionally biased region" description="Polar residues" evidence="1">
    <location>
        <begin position="70"/>
        <end position="91"/>
    </location>
</feature>
<evidence type="ECO:0000256" key="1">
    <source>
        <dbReference type="SAM" id="MobiDB-lite"/>
    </source>
</evidence>
<proteinExistence type="predicted"/>
<organism evidence="2 3">
    <name type="scientific">Solanum tuberosum</name>
    <name type="common">Potato</name>
    <dbReference type="NCBI Taxonomy" id="4113"/>
    <lineage>
        <taxon>Eukaryota</taxon>
        <taxon>Viridiplantae</taxon>
        <taxon>Streptophyta</taxon>
        <taxon>Embryophyta</taxon>
        <taxon>Tracheophyta</taxon>
        <taxon>Spermatophyta</taxon>
        <taxon>Magnoliopsida</taxon>
        <taxon>eudicotyledons</taxon>
        <taxon>Gunneridae</taxon>
        <taxon>Pentapetalae</taxon>
        <taxon>asterids</taxon>
        <taxon>lamiids</taxon>
        <taxon>Solanales</taxon>
        <taxon>Solanaceae</taxon>
        <taxon>Solanoideae</taxon>
        <taxon>Solaneae</taxon>
        <taxon>Solanum</taxon>
    </lineage>
</organism>
<dbReference type="EMBL" id="JAIVGD010000002">
    <property type="protein sequence ID" value="KAH0778876.1"/>
    <property type="molecule type" value="Genomic_DNA"/>
</dbReference>
<gene>
    <name evidence="2" type="ORF">KY290_005303</name>
</gene>
<dbReference type="PANTHER" id="PTHR37610:SF6">
    <property type="entry name" value="GAG-POLYPEPTIDE OF LTR COPIA-TYPE-RELATED"/>
    <property type="match status" value="1"/>
</dbReference>
<sequence length="131" mass="14845">MLIGLSCKSKLGLINGTLRRPTPNTPLFEPWTRANDMFLALLLNSLELEIRESVVYIDFADKLWKLQHQNVSQPNQHNSHNNTPATSTSYRRSVDSHDEYVTQMKNTFLDQNGTDSAIYAGLFSEEATGAW</sequence>
<dbReference type="Proteomes" id="UP000826656">
    <property type="component" value="Unassembled WGS sequence"/>
</dbReference>
<name>A0ABQ7WF47_SOLTU</name>
<keyword evidence="3" id="KW-1185">Reference proteome</keyword>
<accession>A0ABQ7WF47</accession>
<evidence type="ECO:0000313" key="2">
    <source>
        <dbReference type="EMBL" id="KAH0778876.1"/>
    </source>
</evidence>
<evidence type="ECO:0008006" key="4">
    <source>
        <dbReference type="Google" id="ProtNLM"/>
    </source>
</evidence>
<protein>
    <recommendedName>
        <fullName evidence="4">UBN2_3 domain-containing protein</fullName>
    </recommendedName>
</protein>
<dbReference type="PANTHER" id="PTHR37610">
    <property type="entry name" value="CCHC-TYPE DOMAIN-CONTAINING PROTEIN"/>
    <property type="match status" value="1"/>
</dbReference>
<reference evidence="2 3" key="1">
    <citation type="journal article" date="2021" name="bioRxiv">
        <title>Chromosome-scale and haplotype-resolved genome assembly of a tetraploid potato cultivar.</title>
        <authorList>
            <person name="Sun H."/>
            <person name="Jiao W.-B."/>
            <person name="Krause K."/>
            <person name="Campoy J.A."/>
            <person name="Goel M."/>
            <person name="Folz-Donahue K."/>
            <person name="Kukat C."/>
            <person name="Huettel B."/>
            <person name="Schneeberger K."/>
        </authorList>
    </citation>
    <scope>NUCLEOTIDE SEQUENCE [LARGE SCALE GENOMIC DNA]</scope>
    <source>
        <strain evidence="2">SolTubOtavaFocal</strain>
        <tissue evidence="2">Leaves</tissue>
    </source>
</reference>
<feature type="region of interest" description="Disordered" evidence="1">
    <location>
        <begin position="70"/>
        <end position="93"/>
    </location>
</feature>
<comment type="caution">
    <text evidence="2">The sequence shown here is derived from an EMBL/GenBank/DDBJ whole genome shotgun (WGS) entry which is preliminary data.</text>
</comment>
<evidence type="ECO:0000313" key="3">
    <source>
        <dbReference type="Proteomes" id="UP000826656"/>
    </source>
</evidence>